<sequence>MPRPATSNRADTRWTVRVIPFFIFAALGYATYLVVAHLCVDYLLREKKKTAVAIVLLVLYFIFFILTVASYLRTFLTIQFNTGIVPFTAEREALDKERRETKKRGGDVEALTWVPPDTDPDSPGLEAFYSKDAFVCEVDGRPKWCSECRNWKPDRAHHSSDLDRCIRKMDHLCPWVGGVVSETCGFNGRNTSRVTNTSPAFNFFAQFTSYCACYCAICLATAAYSLRLKQQDGRPLDGYIIAGLVLSGLFGFFTLAMTATSARFIFTNITNIDLFKKNQTFRLAVRIPQNTPRTDRYETITYPLVSSPWGSTGPERAHGYEMGQLNGHAQETANPSSARDQQARRTFAILATQPGENPWNVGYWRNFKSVMGNSVIDWLLPIRHSPCCNHDSMESDYEFGPLLDELKRRYGIVDDGPPKDGIEMTSS</sequence>
<gene>
    <name evidence="1" type="ORF">NM208_g10785</name>
</gene>
<evidence type="ECO:0000313" key="1">
    <source>
        <dbReference type="EMBL" id="KAJ3527265.1"/>
    </source>
</evidence>
<accession>A0ACC1RWP9</accession>
<proteinExistence type="predicted"/>
<comment type="caution">
    <text evidence="1">The sequence shown here is derived from an EMBL/GenBank/DDBJ whole genome shotgun (WGS) entry which is preliminary data.</text>
</comment>
<dbReference type="EMBL" id="JANRMS010001587">
    <property type="protein sequence ID" value="KAJ3527265.1"/>
    <property type="molecule type" value="Genomic_DNA"/>
</dbReference>
<evidence type="ECO:0000313" key="2">
    <source>
        <dbReference type="Proteomes" id="UP001148629"/>
    </source>
</evidence>
<dbReference type="Proteomes" id="UP001148629">
    <property type="component" value="Unassembled WGS sequence"/>
</dbReference>
<reference evidence="1" key="1">
    <citation type="submission" date="2022-08" db="EMBL/GenBank/DDBJ databases">
        <title>Genome Sequence of Fusarium decemcellulare.</title>
        <authorList>
            <person name="Buettner E."/>
        </authorList>
    </citation>
    <scope>NUCLEOTIDE SEQUENCE</scope>
    <source>
        <strain evidence="1">Babe19</strain>
    </source>
</reference>
<protein>
    <submittedName>
        <fullName evidence="1">Uncharacterized protein</fullName>
    </submittedName>
</protein>
<keyword evidence="2" id="KW-1185">Reference proteome</keyword>
<name>A0ACC1RWP9_9HYPO</name>
<organism evidence="1 2">
    <name type="scientific">Fusarium decemcellulare</name>
    <dbReference type="NCBI Taxonomy" id="57161"/>
    <lineage>
        <taxon>Eukaryota</taxon>
        <taxon>Fungi</taxon>
        <taxon>Dikarya</taxon>
        <taxon>Ascomycota</taxon>
        <taxon>Pezizomycotina</taxon>
        <taxon>Sordariomycetes</taxon>
        <taxon>Hypocreomycetidae</taxon>
        <taxon>Hypocreales</taxon>
        <taxon>Nectriaceae</taxon>
        <taxon>Fusarium</taxon>
        <taxon>Fusarium decemcellulare species complex</taxon>
    </lineage>
</organism>